<dbReference type="InterPro" id="IPR007516">
    <property type="entry name" value="Co_F420_Hydgase/DH_bsu_N"/>
</dbReference>
<dbReference type="PANTHER" id="PTHR43193:SF2">
    <property type="entry name" value="POLYFERREDOXIN PROTEIN FWDF"/>
    <property type="match status" value="1"/>
</dbReference>
<dbReference type="Pfam" id="PF04432">
    <property type="entry name" value="FrhB_FdhB_C"/>
    <property type="match status" value="1"/>
</dbReference>
<dbReference type="SUPFAM" id="SSF54862">
    <property type="entry name" value="4Fe-4S ferredoxins"/>
    <property type="match status" value="1"/>
</dbReference>
<dbReference type="RefSeq" id="WP_118211560.1">
    <property type="nucleotide sequence ID" value="NZ_JADMTX010000004.1"/>
</dbReference>
<name>A0A414RDK7_9BACT</name>
<dbReference type="Pfam" id="PF04422">
    <property type="entry name" value="FrhB_FdhB_N"/>
    <property type="match status" value="1"/>
</dbReference>
<organism evidence="2 3">
    <name type="scientific">Phocaeicola plebeius</name>
    <dbReference type="NCBI Taxonomy" id="310297"/>
    <lineage>
        <taxon>Bacteria</taxon>
        <taxon>Pseudomonadati</taxon>
        <taxon>Bacteroidota</taxon>
        <taxon>Bacteroidia</taxon>
        <taxon>Bacteroidales</taxon>
        <taxon>Bacteroidaceae</taxon>
        <taxon>Phocaeicola</taxon>
    </lineage>
</organism>
<dbReference type="Proteomes" id="UP000283485">
    <property type="component" value="Unassembled WGS sequence"/>
</dbReference>
<evidence type="ECO:0000313" key="2">
    <source>
        <dbReference type="EMBL" id="RHF91127.1"/>
    </source>
</evidence>
<dbReference type="PANTHER" id="PTHR43193">
    <property type="match status" value="1"/>
</dbReference>
<dbReference type="Pfam" id="PF12838">
    <property type="entry name" value="Fer4_7"/>
    <property type="match status" value="1"/>
</dbReference>
<dbReference type="AlphaFoldDB" id="A0A414RDK7"/>
<evidence type="ECO:0000313" key="3">
    <source>
        <dbReference type="Proteomes" id="UP000283485"/>
    </source>
</evidence>
<comment type="caution">
    <text evidence="2">The sequence shown here is derived from an EMBL/GenBank/DDBJ whole genome shotgun (WGS) entry which is preliminary data.</text>
</comment>
<sequence length="402" mass="45940">MNITDVRDCYGCGVCATVCARNIIELRLNADGFYEPYLTDKSKCTDCGLCLSVCSYANDGLSLKSDVIKSYAAWSNDNKVRHRCSSGGIGFEIGRTLINQGYKVCGVRYNIDKNRAEHYIATTVEGLIQSVGSKYIQSYTVEGFKAINRKEKYLVIGTPCQIDSFRRYIQKFRCEDNFVLLDFYCHGVPSMLMWQKYVAWAEKQVGKLVYVSWRNKFTDWCDSWATSIDCGNTIERVNWHDSYNLLVRGNKTFMFSNLSKGDMFYRLFLGDSCLGKACYEHCKFKYASSSADIRIGDLWGNTYKENGDGVSAAVAFTEKGNKVLAQCNCTFIEHPFEVVAEGQMKTCPNVPPYSKDIWKILRNEKATIFQAISIIDRHERTVRWKNRANHLLRMMGIRFQIG</sequence>
<evidence type="ECO:0000259" key="1">
    <source>
        <dbReference type="PROSITE" id="PS51379"/>
    </source>
</evidence>
<protein>
    <submittedName>
        <fullName evidence="2">4Fe-4S dicluster domain-containing protein</fullName>
    </submittedName>
</protein>
<dbReference type="Gene3D" id="3.30.70.20">
    <property type="match status" value="1"/>
</dbReference>
<reference evidence="2 3" key="1">
    <citation type="submission" date="2018-08" db="EMBL/GenBank/DDBJ databases">
        <title>A genome reference for cultivated species of the human gut microbiota.</title>
        <authorList>
            <person name="Zou Y."/>
            <person name="Xue W."/>
            <person name="Luo G."/>
        </authorList>
    </citation>
    <scope>NUCLEOTIDE SEQUENCE [LARGE SCALE GENOMIC DNA]</scope>
    <source>
        <strain evidence="2 3">AM23-23</strain>
    </source>
</reference>
<accession>A0A414RDK7</accession>
<proteinExistence type="predicted"/>
<feature type="domain" description="4Fe-4S ferredoxin-type" evidence="1">
    <location>
        <begin position="1"/>
        <end position="29"/>
    </location>
</feature>
<feature type="domain" description="4Fe-4S ferredoxin-type" evidence="1">
    <location>
        <begin position="34"/>
        <end position="66"/>
    </location>
</feature>
<dbReference type="EMBL" id="QRHQ01000012">
    <property type="protein sequence ID" value="RHF91127.1"/>
    <property type="molecule type" value="Genomic_DNA"/>
</dbReference>
<dbReference type="InterPro" id="IPR017896">
    <property type="entry name" value="4Fe4S_Fe-S-bd"/>
</dbReference>
<dbReference type="InterPro" id="IPR007525">
    <property type="entry name" value="FrhB_FdhB_C"/>
</dbReference>
<dbReference type="PROSITE" id="PS51379">
    <property type="entry name" value="4FE4S_FER_2"/>
    <property type="match status" value="2"/>
</dbReference>
<gene>
    <name evidence="2" type="ORF">DW653_07910</name>
</gene>
<dbReference type="InterPro" id="IPR052977">
    <property type="entry name" value="Polyferredoxin-like_ET"/>
</dbReference>